<feature type="signal peptide" evidence="1">
    <location>
        <begin position="1"/>
        <end position="21"/>
    </location>
</feature>
<accession>A0A6F9DJ04</accession>
<dbReference type="InterPro" id="IPR036465">
    <property type="entry name" value="vWFA_dom_sf"/>
</dbReference>
<dbReference type="PANTHER" id="PTHR22588:SF3">
    <property type="entry name" value="VWFA DOMAIN-CONTAINING PROTEIN"/>
    <property type="match status" value="1"/>
</dbReference>
<dbReference type="Pfam" id="PF00092">
    <property type="entry name" value="VWA"/>
    <property type="match status" value="1"/>
</dbReference>
<dbReference type="CDD" id="cd01450">
    <property type="entry name" value="vWFA_subfamily_ECM"/>
    <property type="match status" value="1"/>
</dbReference>
<evidence type="ECO:0000256" key="1">
    <source>
        <dbReference type="SAM" id="SignalP"/>
    </source>
</evidence>
<dbReference type="InterPro" id="IPR002035">
    <property type="entry name" value="VWF_A"/>
</dbReference>
<sequence>MNIKCLVVLSALTMLHACTVAMTIPRAFNSYSGINFLFGSCSVQEYYESAQACRREFFNSVRVDRIKSENCSSLYRDLKTCMLRVFNECLNNSMLESYLFQYDQREAVEDNYLTFLGDERRWCDHGGISSPVVLHHGTNCDPIYSHVTKDCVALYQLVFNSQASQRRLCREYNRAQLCIFRSTIQHCSFTTRPLSQMMRLLVNMELSYQPYCHKWFGEEVVSYYNLSSGIVCPPRSHADVMFLADVSEGTDDGAFESMKSAIRRVVDKLSYGMNGIRAGFAQFDDRILMSIRMNRYSTGKRFLRGLSRTERAAIRTGAPRMTGNALSWLAKHLYVNDTDLSALRPHHTPVCVVMTTGKSQDQVRSVIKTLTKRRVRVILIGPHLTNSTSLHTIQTRDKVSFHDHCGNLLQEICQADRDYREGSDDFGPGSFLFENNSPLNSLNRYFLRFGFTHLPLLWVPKPVVPQGPMGFNSNSPGHRYIGNVSEFLDDSNFLEGELY</sequence>
<evidence type="ECO:0000259" key="2">
    <source>
        <dbReference type="PROSITE" id="PS50234"/>
    </source>
</evidence>
<feature type="domain" description="VWFA" evidence="2">
    <location>
        <begin position="239"/>
        <end position="381"/>
    </location>
</feature>
<feature type="chain" id="PRO_5046178510" evidence="1">
    <location>
        <begin position="22"/>
        <end position="499"/>
    </location>
</feature>
<dbReference type="PANTHER" id="PTHR22588">
    <property type="entry name" value="VWFA DOMAIN-CONTAINING PROTEIN"/>
    <property type="match status" value="1"/>
</dbReference>
<dbReference type="SUPFAM" id="SSF53300">
    <property type="entry name" value="vWA-like"/>
    <property type="match status" value="1"/>
</dbReference>
<dbReference type="AlphaFoldDB" id="A0A6F9DJ04"/>
<evidence type="ECO:0000313" key="3">
    <source>
        <dbReference type="EMBL" id="CAB3262946.1"/>
    </source>
</evidence>
<gene>
    <name evidence="3" type="primary">LOC100185619</name>
</gene>
<keyword evidence="1" id="KW-0732">Signal</keyword>
<reference evidence="3" key="1">
    <citation type="submission" date="2020-04" db="EMBL/GenBank/DDBJ databases">
        <authorList>
            <person name="Neveu A P."/>
        </authorList>
    </citation>
    <scope>NUCLEOTIDE SEQUENCE</scope>
    <source>
        <tissue evidence="3">Whole embryo</tissue>
    </source>
</reference>
<dbReference type="SMART" id="SM00327">
    <property type="entry name" value="VWA"/>
    <property type="match status" value="1"/>
</dbReference>
<protein>
    <submittedName>
        <fullName evidence="3">Uncharacterized protein LOC100185619</fullName>
    </submittedName>
</protein>
<dbReference type="PROSITE" id="PS50234">
    <property type="entry name" value="VWFA"/>
    <property type="match status" value="1"/>
</dbReference>
<dbReference type="Gene3D" id="3.40.50.410">
    <property type="entry name" value="von Willebrand factor, type A domain"/>
    <property type="match status" value="1"/>
</dbReference>
<name>A0A6F9DJ04_9ASCI</name>
<dbReference type="InterPro" id="IPR052229">
    <property type="entry name" value="Collagen-VI/PIF"/>
</dbReference>
<proteinExistence type="evidence at transcript level"/>
<dbReference type="EMBL" id="LR787084">
    <property type="protein sequence ID" value="CAB3262946.1"/>
    <property type="molecule type" value="mRNA"/>
</dbReference>
<organism evidence="3">
    <name type="scientific">Phallusia mammillata</name>
    <dbReference type="NCBI Taxonomy" id="59560"/>
    <lineage>
        <taxon>Eukaryota</taxon>
        <taxon>Metazoa</taxon>
        <taxon>Chordata</taxon>
        <taxon>Tunicata</taxon>
        <taxon>Ascidiacea</taxon>
        <taxon>Phlebobranchia</taxon>
        <taxon>Ascidiidae</taxon>
        <taxon>Phallusia</taxon>
    </lineage>
</organism>